<protein>
    <submittedName>
        <fullName evidence="2">Uncharacterized protein</fullName>
    </submittedName>
</protein>
<evidence type="ECO:0000256" key="1">
    <source>
        <dbReference type="SAM" id="MobiDB-lite"/>
    </source>
</evidence>
<sequence>LKYVSGSEGAAALDAGDLKGILLTEPLGGHGKKKPAPRGQPRPLQPADSWGGGARLPQLSGRSKPLHRRGTCTGAPDDLKSETLLELTSAIMVTQPLGYTASGASGDYSDKSPSPDPTSKRKQYTSGRSASDAAPADVTVRQLSVQMPSAFSAERVESLSILELSEVLTQKSRDTERTLLLMGALQAALETARPSGSLREFTLRSLYTHIDSVDERVLVAIARAMLTLRVTGPHLAAACKLVFKLARNDKNDHFFINTNLLELLVEGCGRADPITEAECCIYGAGALRFLALEPALRARAHRAGTADLLVLHLKILNTAVSWVLMLMFGHYWSKDC</sequence>
<comment type="caution">
    <text evidence="2">The sequence shown here is derived from an EMBL/GenBank/DDBJ whole genome shotgun (WGS) entry which is preliminary data.</text>
</comment>
<proteinExistence type="predicted"/>
<gene>
    <name evidence="2" type="ORF">JYU34_012171</name>
</gene>
<organism evidence="2 3">
    <name type="scientific">Plutella xylostella</name>
    <name type="common">Diamondback moth</name>
    <name type="synonym">Plutella maculipennis</name>
    <dbReference type="NCBI Taxonomy" id="51655"/>
    <lineage>
        <taxon>Eukaryota</taxon>
        <taxon>Metazoa</taxon>
        <taxon>Ecdysozoa</taxon>
        <taxon>Arthropoda</taxon>
        <taxon>Hexapoda</taxon>
        <taxon>Insecta</taxon>
        <taxon>Pterygota</taxon>
        <taxon>Neoptera</taxon>
        <taxon>Endopterygota</taxon>
        <taxon>Lepidoptera</taxon>
        <taxon>Glossata</taxon>
        <taxon>Ditrysia</taxon>
        <taxon>Yponomeutoidea</taxon>
        <taxon>Plutellidae</taxon>
        <taxon>Plutella</taxon>
    </lineage>
</organism>
<evidence type="ECO:0000313" key="3">
    <source>
        <dbReference type="Proteomes" id="UP000823941"/>
    </source>
</evidence>
<dbReference type="PANTHER" id="PTHR21356:SF1">
    <property type="entry name" value="ARMADILLO REPEAT-CONTAINING PROTEIN 2"/>
    <property type="match status" value="1"/>
</dbReference>
<evidence type="ECO:0000313" key="2">
    <source>
        <dbReference type="EMBL" id="KAG7303640.1"/>
    </source>
</evidence>
<dbReference type="EMBL" id="JAHIBW010000016">
    <property type="protein sequence ID" value="KAG7303640.1"/>
    <property type="molecule type" value="Genomic_DNA"/>
</dbReference>
<reference evidence="2 3" key="1">
    <citation type="submission" date="2021-06" db="EMBL/GenBank/DDBJ databases">
        <title>A haploid diamondback moth (Plutella xylostella L.) genome assembly resolves 31 chromosomes and identifies a diamide resistance mutation.</title>
        <authorList>
            <person name="Ward C.M."/>
            <person name="Perry K.D."/>
            <person name="Baker G."/>
            <person name="Powis K."/>
            <person name="Heckel D.G."/>
            <person name="Baxter S.W."/>
        </authorList>
    </citation>
    <scope>NUCLEOTIDE SEQUENCE [LARGE SCALE GENOMIC DNA]</scope>
    <source>
        <strain evidence="2 3">LV</strain>
        <tissue evidence="2">Single pupa</tissue>
    </source>
</reference>
<accession>A0ABQ7QEJ7</accession>
<feature type="region of interest" description="Disordered" evidence="1">
    <location>
        <begin position="101"/>
        <end position="136"/>
    </location>
</feature>
<feature type="non-terminal residue" evidence="2">
    <location>
        <position position="1"/>
    </location>
</feature>
<name>A0ABQ7QEJ7_PLUXY</name>
<dbReference type="Proteomes" id="UP000823941">
    <property type="component" value="Chromosome 16"/>
</dbReference>
<keyword evidence="3" id="KW-1185">Reference proteome</keyword>
<dbReference type="PANTHER" id="PTHR21356">
    <property type="entry name" value="ARMADILLO REPEAT CONTAINING 2"/>
    <property type="match status" value="1"/>
</dbReference>
<dbReference type="InterPro" id="IPR038905">
    <property type="entry name" value="ARMC2"/>
</dbReference>
<feature type="region of interest" description="Disordered" evidence="1">
    <location>
        <begin position="15"/>
        <end position="78"/>
    </location>
</feature>